<gene>
    <name evidence="3" type="ORF">B7P43_G09656</name>
</gene>
<feature type="compositionally biased region" description="Polar residues" evidence="1">
    <location>
        <begin position="1"/>
        <end position="16"/>
    </location>
</feature>
<evidence type="ECO:0000313" key="4">
    <source>
        <dbReference type="Proteomes" id="UP000235965"/>
    </source>
</evidence>
<evidence type="ECO:0000313" key="3">
    <source>
        <dbReference type="EMBL" id="PNF24381.1"/>
    </source>
</evidence>
<keyword evidence="2" id="KW-0472">Membrane</keyword>
<keyword evidence="2" id="KW-0812">Transmembrane</keyword>
<protein>
    <submittedName>
        <fullName evidence="3">Uncharacterized protein</fullName>
    </submittedName>
</protein>
<name>A0A2J7Q723_9NEOP</name>
<evidence type="ECO:0000256" key="2">
    <source>
        <dbReference type="SAM" id="Phobius"/>
    </source>
</evidence>
<dbReference type="AlphaFoldDB" id="A0A2J7Q723"/>
<organism evidence="3 4">
    <name type="scientific">Cryptotermes secundus</name>
    <dbReference type="NCBI Taxonomy" id="105785"/>
    <lineage>
        <taxon>Eukaryota</taxon>
        <taxon>Metazoa</taxon>
        <taxon>Ecdysozoa</taxon>
        <taxon>Arthropoda</taxon>
        <taxon>Hexapoda</taxon>
        <taxon>Insecta</taxon>
        <taxon>Pterygota</taxon>
        <taxon>Neoptera</taxon>
        <taxon>Polyneoptera</taxon>
        <taxon>Dictyoptera</taxon>
        <taxon>Blattodea</taxon>
        <taxon>Blattoidea</taxon>
        <taxon>Termitoidae</taxon>
        <taxon>Kalotermitidae</taxon>
        <taxon>Cryptotermitinae</taxon>
        <taxon>Cryptotermes</taxon>
    </lineage>
</organism>
<feature type="compositionally biased region" description="Low complexity" evidence="1">
    <location>
        <begin position="19"/>
        <end position="28"/>
    </location>
</feature>
<evidence type="ECO:0000256" key="1">
    <source>
        <dbReference type="SAM" id="MobiDB-lite"/>
    </source>
</evidence>
<dbReference type="Proteomes" id="UP000235965">
    <property type="component" value="Unassembled WGS sequence"/>
</dbReference>
<reference evidence="3 4" key="1">
    <citation type="submission" date="2017-12" db="EMBL/GenBank/DDBJ databases">
        <title>Hemimetabolous genomes reveal molecular basis of termite eusociality.</title>
        <authorList>
            <person name="Harrison M.C."/>
            <person name="Jongepier E."/>
            <person name="Robertson H.M."/>
            <person name="Arning N."/>
            <person name="Bitard-Feildel T."/>
            <person name="Chao H."/>
            <person name="Childers C.P."/>
            <person name="Dinh H."/>
            <person name="Doddapaneni H."/>
            <person name="Dugan S."/>
            <person name="Gowin J."/>
            <person name="Greiner C."/>
            <person name="Han Y."/>
            <person name="Hu H."/>
            <person name="Hughes D.S.T."/>
            <person name="Huylmans A.-K."/>
            <person name="Kemena C."/>
            <person name="Kremer L.P.M."/>
            <person name="Lee S.L."/>
            <person name="Lopez-Ezquerra A."/>
            <person name="Mallet L."/>
            <person name="Monroy-Kuhn J.M."/>
            <person name="Moser A."/>
            <person name="Murali S.C."/>
            <person name="Muzny D.M."/>
            <person name="Otani S."/>
            <person name="Piulachs M.-D."/>
            <person name="Poelchau M."/>
            <person name="Qu J."/>
            <person name="Schaub F."/>
            <person name="Wada-Katsumata A."/>
            <person name="Worley K.C."/>
            <person name="Xie Q."/>
            <person name="Ylla G."/>
            <person name="Poulsen M."/>
            <person name="Gibbs R.A."/>
            <person name="Schal C."/>
            <person name="Richards S."/>
            <person name="Belles X."/>
            <person name="Korb J."/>
            <person name="Bornberg-Bauer E."/>
        </authorList>
    </citation>
    <scope>NUCLEOTIDE SEQUENCE [LARGE SCALE GENOMIC DNA]</scope>
    <source>
        <tissue evidence="3">Whole body</tissue>
    </source>
</reference>
<keyword evidence="4" id="KW-1185">Reference proteome</keyword>
<comment type="caution">
    <text evidence="3">The sequence shown here is derived from an EMBL/GenBank/DDBJ whole genome shotgun (WGS) entry which is preliminary data.</text>
</comment>
<sequence>MEKQQEAQPDSLTTVTVKEYPPSEVYSSEPPPAYQKPRSTAVQIARIAAVTVVLVSFVLGSFILAAAWIEASASCQQLMQLQALAVAQDEAAAAGSHENQPMYQHLVDNKAENSIEEEDEDKQEDKDVPHQQSQTQTQQPEVEHTVSPNHTPIQIRLPLQLDFDDLAGAMVEKNQRSRMNCVVEKRRAEEIVDHQPHTIRLPFGVNVTTDPRYEHLSGEKMAIYCESGKDQRHMPMEMMATPIVVPLPGPVHLPLQFHGPMQQAHQNRIPVSVNHAAQPAVGLVPPPPNHVQQVPLPVALPMHHMQLHPSQVHAAVQVAESREERPSSQHQIPIRVETHEGRVMHHIPIQIEAREGKTFQQIPIKVTAREGRAFSRLPMPIHVETHEGRALPHPPVPIQVETHEGRAFQPIQAEGHEARAFQPQHIPLHAYMGESQGFNPDAAAAAAAAMHAAEGRVFQHQSPTPEMVNHQQVPVDVPDLMMQQMEEQPQPRPHYVQPRSVRSVDEVLHRRDKRVRRCACDCAC</sequence>
<dbReference type="STRING" id="105785.A0A2J7Q723"/>
<dbReference type="InParanoid" id="A0A2J7Q723"/>
<accession>A0A2J7Q723</accession>
<feature type="transmembrane region" description="Helical" evidence="2">
    <location>
        <begin position="44"/>
        <end position="69"/>
    </location>
</feature>
<dbReference type="EMBL" id="NEVH01017447">
    <property type="protein sequence ID" value="PNF24381.1"/>
    <property type="molecule type" value="Genomic_DNA"/>
</dbReference>
<keyword evidence="2" id="KW-1133">Transmembrane helix</keyword>
<dbReference type="OrthoDB" id="8964374at2759"/>
<dbReference type="FunCoup" id="A0A2J7Q723">
    <property type="interactions" value="2"/>
</dbReference>
<proteinExistence type="predicted"/>
<feature type="region of interest" description="Disordered" evidence="1">
    <location>
        <begin position="1"/>
        <end position="36"/>
    </location>
</feature>
<feature type="region of interest" description="Disordered" evidence="1">
    <location>
        <begin position="113"/>
        <end position="147"/>
    </location>
</feature>